<reference evidence="2 3" key="1">
    <citation type="submission" date="2017-09" db="EMBL/GenBank/DDBJ databases">
        <title>Depth-based differentiation of microbial function through sediment-hosted aquifers and enrichment of novel symbionts in the deep terrestrial subsurface.</title>
        <authorList>
            <person name="Probst A.J."/>
            <person name="Ladd B."/>
            <person name="Jarett J.K."/>
            <person name="Geller-Mcgrath D.E."/>
            <person name="Sieber C.M."/>
            <person name="Emerson J.B."/>
            <person name="Anantharaman K."/>
            <person name="Thomas B.C."/>
            <person name="Malmstrom R."/>
            <person name="Stieglmeier M."/>
            <person name="Klingl A."/>
            <person name="Woyke T."/>
            <person name="Ryan C.M."/>
            <person name="Banfield J.F."/>
        </authorList>
    </citation>
    <scope>NUCLEOTIDE SEQUENCE [LARGE SCALE GENOMIC DNA]</scope>
    <source>
        <strain evidence="2">CG11_big_fil_rev_8_21_14_0_20_36_20</strain>
    </source>
</reference>
<evidence type="ECO:0000313" key="3">
    <source>
        <dbReference type="Proteomes" id="UP000230564"/>
    </source>
</evidence>
<proteinExistence type="predicted"/>
<evidence type="ECO:0000313" key="2">
    <source>
        <dbReference type="EMBL" id="PIR06504.1"/>
    </source>
</evidence>
<dbReference type="Pfam" id="PF02572">
    <property type="entry name" value="CobA_CobO_BtuR"/>
    <property type="match status" value="1"/>
</dbReference>
<dbReference type="EMBL" id="PCWQ01000012">
    <property type="protein sequence ID" value="PIR06504.1"/>
    <property type="molecule type" value="Genomic_DNA"/>
</dbReference>
<dbReference type="Proteomes" id="UP000230564">
    <property type="component" value="Unassembled WGS sequence"/>
</dbReference>
<dbReference type="GO" id="GO:0005524">
    <property type="term" value="F:ATP binding"/>
    <property type="evidence" value="ECO:0007669"/>
    <property type="project" value="InterPro"/>
</dbReference>
<gene>
    <name evidence="2" type="ORF">COV55_03105</name>
</gene>
<name>A0A2H0NCB2_9BACT</name>
<organism evidence="2 3">
    <name type="scientific">Candidatus Komeilibacteria bacterium CG11_big_fil_rev_8_21_14_0_20_36_20</name>
    <dbReference type="NCBI Taxonomy" id="1974477"/>
    <lineage>
        <taxon>Bacteria</taxon>
        <taxon>Candidatus Komeiliibacteriota</taxon>
    </lineage>
</organism>
<dbReference type="PIRSF" id="PIRSF015617">
    <property type="entry name" value="Adensltrnsf_CobA"/>
    <property type="match status" value="1"/>
</dbReference>
<keyword evidence="1" id="KW-0175">Coiled coil</keyword>
<feature type="coiled-coil region" evidence="1">
    <location>
        <begin position="75"/>
        <end position="102"/>
    </location>
</feature>
<dbReference type="PANTHER" id="PTHR46638:SF1">
    <property type="entry name" value="CORRINOID ADENOSYLTRANSFERASE"/>
    <property type="match status" value="1"/>
</dbReference>
<dbReference type="Gene3D" id="3.40.50.300">
    <property type="entry name" value="P-loop containing nucleotide triphosphate hydrolases"/>
    <property type="match status" value="1"/>
</dbReference>
<dbReference type="PANTHER" id="PTHR46638">
    <property type="entry name" value="CORRINOID ADENOSYLTRANSFERASE"/>
    <property type="match status" value="1"/>
</dbReference>
<dbReference type="AlphaFoldDB" id="A0A2H0NCB2"/>
<evidence type="ECO:0000256" key="1">
    <source>
        <dbReference type="SAM" id="Coils"/>
    </source>
</evidence>
<accession>A0A2H0NCB2</accession>
<dbReference type="SUPFAM" id="SSF52540">
    <property type="entry name" value="P-loop containing nucleoside triphosphate hydrolases"/>
    <property type="match status" value="1"/>
</dbReference>
<dbReference type="InterPro" id="IPR027417">
    <property type="entry name" value="P-loop_NTPase"/>
</dbReference>
<protein>
    <submittedName>
        <fullName evidence="2">Cob(I)yrinic acid a,c-diamide adenosyltransferase</fullName>
    </submittedName>
</protein>
<dbReference type="GO" id="GO:0008817">
    <property type="term" value="F:corrinoid adenosyltransferase activity"/>
    <property type="evidence" value="ECO:0007669"/>
    <property type="project" value="InterPro"/>
</dbReference>
<comment type="caution">
    <text evidence="2">The sequence shown here is derived from an EMBL/GenBank/DDBJ whole genome shotgun (WGS) entry which is preliminary data.</text>
</comment>
<dbReference type="GO" id="GO:0009236">
    <property type="term" value="P:cobalamin biosynthetic process"/>
    <property type="evidence" value="ECO:0007669"/>
    <property type="project" value="InterPro"/>
</dbReference>
<sequence length="178" mass="20267">MLPAKGQIHVYTGYGKGKTTAALGLAIRAIGYGKKVGIIYFDKGGDYYNERKILDCLKDKNIYYKAFGQTRVGKIFRFENTKEDLKEAKKGLKQAQEWLQEDFDVLILDEINTTAKTKLLKLKDIISLIKKKPDKLELILTGRYCPNEIIDLADLVTEMQETKHYINKGLAARPGIDY</sequence>
<dbReference type="InterPro" id="IPR003724">
    <property type="entry name" value="CblAdoTrfase_CobA"/>
</dbReference>
<keyword evidence="2" id="KW-0808">Transferase</keyword>